<dbReference type="InterPro" id="IPR002729">
    <property type="entry name" value="CRISPR-assoc_Cas1"/>
</dbReference>
<keyword evidence="8 10" id="KW-0464">Manganese</keyword>
<dbReference type="Pfam" id="PF01867">
    <property type="entry name" value="Cas_Cas1"/>
    <property type="match status" value="1"/>
</dbReference>
<evidence type="ECO:0000256" key="8">
    <source>
        <dbReference type="ARBA" id="ARBA00023211"/>
    </source>
</evidence>
<keyword evidence="7 10" id="KW-0238">DNA-binding</keyword>
<keyword evidence="3 10" id="KW-0255">Endonuclease</keyword>
<keyword evidence="1 10" id="KW-0540">Nuclease</keyword>
<evidence type="ECO:0000256" key="2">
    <source>
        <dbReference type="ARBA" id="ARBA00022723"/>
    </source>
</evidence>
<keyword evidence="4 10" id="KW-0378">Hydrolase</keyword>
<dbReference type="EMBL" id="JARQBJ010000001">
    <property type="protein sequence ID" value="MDT2808912.1"/>
    <property type="molecule type" value="Genomic_DNA"/>
</dbReference>
<keyword evidence="2 10" id="KW-0479">Metal-binding</keyword>
<protein>
    <recommendedName>
        <fullName evidence="10">CRISPR-associated endonuclease Cas1</fullName>
        <ecNumber evidence="10">3.1.-.-</ecNumber>
    </recommendedName>
</protein>
<keyword evidence="6 10" id="KW-0051">Antiviral defense</keyword>
<evidence type="ECO:0000256" key="9">
    <source>
        <dbReference type="ARBA" id="ARBA00038592"/>
    </source>
</evidence>
<evidence type="ECO:0000256" key="5">
    <source>
        <dbReference type="ARBA" id="ARBA00022842"/>
    </source>
</evidence>
<gene>
    <name evidence="10 11" type="primary">cas1</name>
    <name evidence="11" type="ORF">P7H43_00155</name>
</gene>
<dbReference type="RefSeq" id="WP_311834779.1">
    <property type="nucleotide sequence ID" value="NZ_JARQBJ010000001.1"/>
</dbReference>
<dbReference type="PANTHER" id="PTHR34353">
    <property type="entry name" value="CRISPR-ASSOCIATED ENDONUCLEASE CAS1 1"/>
    <property type="match status" value="1"/>
</dbReference>
<dbReference type="GO" id="GO:0004520">
    <property type="term" value="F:DNA endonuclease activity"/>
    <property type="evidence" value="ECO:0007669"/>
    <property type="project" value="InterPro"/>
</dbReference>
<dbReference type="GO" id="GO:0016787">
    <property type="term" value="F:hydrolase activity"/>
    <property type="evidence" value="ECO:0007669"/>
    <property type="project" value="UniProtKB-KW"/>
</dbReference>
<proteinExistence type="inferred from homology"/>
<dbReference type="Gene3D" id="3.100.10.20">
    <property type="entry name" value="CRISPR-associated endonuclease Cas1, N-terminal domain"/>
    <property type="match status" value="1"/>
</dbReference>
<dbReference type="Gene3D" id="1.20.120.920">
    <property type="entry name" value="CRISPR-associated endonuclease Cas1, C-terminal domain"/>
    <property type="match status" value="1"/>
</dbReference>
<evidence type="ECO:0000313" key="12">
    <source>
        <dbReference type="Proteomes" id="UP001256711"/>
    </source>
</evidence>
<dbReference type="GO" id="GO:0003677">
    <property type="term" value="F:DNA binding"/>
    <property type="evidence" value="ECO:0007669"/>
    <property type="project" value="UniProtKB-KW"/>
</dbReference>
<evidence type="ECO:0000256" key="3">
    <source>
        <dbReference type="ARBA" id="ARBA00022759"/>
    </source>
</evidence>
<dbReference type="InterPro" id="IPR042206">
    <property type="entry name" value="CRISPR-assoc_Cas1_C"/>
</dbReference>
<dbReference type="GO" id="GO:0051607">
    <property type="term" value="P:defense response to virus"/>
    <property type="evidence" value="ECO:0007669"/>
    <property type="project" value="UniProtKB-UniRule"/>
</dbReference>
<comment type="cofactor">
    <cofactor evidence="10">
        <name>Mg(2+)</name>
        <dbReference type="ChEBI" id="CHEBI:18420"/>
    </cofactor>
    <cofactor evidence="10">
        <name>Mn(2+)</name>
        <dbReference type="ChEBI" id="CHEBI:29035"/>
    </cofactor>
</comment>
<dbReference type="HAMAP" id="MF_01470">
    <property type="entry name" value="Cas1"/>
    <property type="match status" value="1"/>
</dbReference>
<dbReference type="GO" id="GO:0043571">
    <property type="term" value="P:maintenance of CRISPR repeat elements"/>
    <property type="evidence" value="ECO:0007669"/>
    <property type="project" value="UniProtKB-UniRule"/>
</dbReference>
<dbReference type="PANTHER" id="PTHR34353:SF2">
    <property type="entry name" value="CRISPR-ASSOCIATED ENDONUCLEASE CAS1 1"/>
    <property type="match status" value="1"/>
</dbReference>
<dbReference type="NCBIfam" id="TIGR03639">
    <property type="entry name" value="cas1_NMENI"/>
    <property type="match status" value="1"/>
</dbReference>
<comment type="caution">
    <text evidence="11">The sequence shown here is derived from an EMBL/GenBank/DDBJ whole genome shotgun (WGS) entry which is preliminary data.</text>
</comment>
<dbReference type="InterPro" id="IPR050646">
    <property type="entry name" value="Cas1"/>
</dbReference>
<comment type="similarity">
    <text evidence="10">Belongs to the CRISPR-associated endonuclease Cas1 family.</text>
</comment>
<dbReference type="Proteomes" id="UP001256711">
    <property type="component" value="Unassembled WGS sequence"/>
</dbReference>
<keyword evidence="5 10" id="KW-0460">Magnesium</keyword>
<feature type="binding site" evidence="10">
    <location>
        <position position="205"/>
    </location>
    <ligand>
        <name>Mn(2+)</name>
        <dbReference type="ChEBI" id="CHEBI:29035"/>
    </ligand>
</feature>
<reference evidence="11" key="1">
    <citation type="submission" date="2023-03" db="EMBL/GenBank/DDBJ databases">
        <authorList>
            <person name="Shen W."/>
            <person name="Cai J."/>
        </authorList>
    </citation>
    <scope>NUCLEOTIDE SEQUENCE</scope>
    <source>
        <strain evidence="11">B226-2</strain>
    </source>
</reference>
<dbReference type="NCBIfam" id="TIGR00287">
    <property type="entry name" value="cas1"/>
    <property type="match status" value="1"/>
</dbReference>
<evidence type="ECO:0000256" key="10">
    <source>
        <dbReference type="HAMAP-Rule" id="MF_01470"/>
    </source>
</evidence>
<evidence type="ECO:0000313" key="11">
    <source>
        <dbReference type="EMBL" id="MDT2808912.1"/>
    </source>
</evidence>
<dbReference type="EC" id="3.1.-.-" evidence="10"/>
<feature type="binding site" evidence="10">
    <location>
        <position position="148"/>
    </location>
    <ligand>
        <name>Mn(2+)</name>
        <dbReference type="ChEBI" id="CHEBI:29035"/>
    </ligand>
</feature>
<evidence type="ECO:0000256" key="6">
    <source>
        <dbReference type="ARBA" id="ARBA00023118"/>
    </source>
</evidence>
<dbReference type="InterPro" id="IPR042211">
    <property type="entry name" value="CRISPR-assoc_Cas1_N"/>
</dbReference>
<dbReference type="InterPro" id="IPR019855">
    <property type="entry name" value="CRISPR-assoc_Cas1_NMENI"/>
</dbReference>
<dbReference type="AlphaFoldDB" id="A0AAW8TVE2"/>
<name>A0AAW8TVE2_9ENTE</name>
<comment type="subunit">
    <text evidence="9 10">Homodimer, forms a heterotetramer with a Cas2 homodimer.</text>
</comment>
<dbReference type="GO" id="GO:0046872">
    <property type="term" value="F:metal ion binding"/>
    <property type="evidence" value="ECO:0007669"/>
    <property type="project" value="UniProtKB-UniRule"/>
</dbReference>
<comment type="function">
    <text evidence="10">CRISPR (clustered regularly interspaced short palindromic repeat), is an adaptive immune system that provides protection against mobile genetic elements (viruses, transposable elements and conjugative plasmids). CRISPR clusters contain spacers, sequences complementary to antecedent mobile elements, and target invading nucleic acids. CRISPR clusters are transcribed and processed into CRISPR RNA (crRNA). Acts as a dsDNA endonuclease. Involved in the integration of spacer DNA into the CRISPR cassette.</text>
</comment>
<evidence type="ECO:0000256" key="4">
    <source>
        <dbReference type="ARBA" id="ARBA00022801"/>
    </source>
</evidence>
<sequence length="295" mass="33829">MKRVFIRSKEFVSIKDEKNALKLRNAIDKTQNLISVDEIESLIFQKQDSYLSTELIVKFLERDIPILFCDEKYRPVSRLAASKDIELLFAQISCSNKMNDRLWQGIVKEKIDNQRACLLQISDKTKSAAGHLLSLKKQVLQGDPKNIEGQAAKAYFSALFGQKFKRGRYDDPLNSALNYGYALLRSKIQQELILAGFEPSIGIHHMSEKNPYNLADDVIEGLRPFIDEIVFREVYLMKASGLTSEIKQSLFHVFARKCLWAGRCLTVKEALLLTVQSLERCYRKDSSKLLVPKFI</sequence>
<organism evidence="11 12">
    <name type="scientific">Enterococcus asini</name>
    <dbReference type="NCBI Taxonomy" id="57732"/>
    <lineage>
        <taxon>Bacteria</taxon>
        <taxon>Bacillati</taxon>
        <taxon>Bacillota</taxon>
        <taxon>Bacilli</taxon>
        <taxon>Lactobacillales</taxon>
        <taxon>Enterococcaceae</taxon>
        <taxon>Enterococcus</taxon>
    </lineage>
</organism>
<accession>A0AAW8TVE2</accession>
<feature type="binding site" evidence="10">
    <location>
        <position position="220"/>
    </location>
    <ligand>
        <name>Mn(2+)</name>
        <dbReference type="ChEBI" id="CHEBI:29035"/>
    </ligand>
</feature>
<evidence type="ECO:0000256" key="1">
    <source>
        <dbReference type="ARBA" id="ARBA00022722"/>
    </source>
</evidence>
<evidence type="ECO:0000256" key="7">
    <source>
        <dbReference type="ARBA" id="ARBA00023125"/>
    </source>
</evidence>